<name>A0A170R008_9ASCO</name>
<evidence type="ECO:0000313" key="3">
    <source>
        <dbReference type="EMBL" id="ANB16029.1"/>
    </source>
</evidence>
<feature type="compositionally biased region" description="Acidic residues" evidence="2">
    <location>
        <begin position="143"/>
        <end position="160"/>
    </location>
</feature>
<feature type="compositionally biased region" description="Low complexity" evidence="2">
    <location>
        <begin position="388"/>
        <end position="400"/>
    </location>
</feature>
<proteinExistence type="predicted"/>
<feature type="region of interest" description="Disordered" evidence="2">
    <location>
        <begin position="172"/>
        <end position="201"/>
    </location>
</feature>
<dbReference type="AlphaFoldDB" id="A0A170R008"/>
<dbReference type="Proteomes" id="UP000189580">
    <property type="component" value="Chromosome b"/>
</dbReference>
<feature type="compositionally biased region" description="Basic and acidic residues" evidence="2">
    <location>
        <begin position="417"/>
        <end position="427"/>
    </location>
</feature>
<evidence type="ECO:0000256" key="1">
    <source>
        <dbReference type="SAM" id="Coils"/>
    </source>
</evidence>
<dbReference type="KEGG" id="slb:AWJ20_3680"/>
<feature type="region of interest" description="Disordered" evidence="2">
    <location>
        <begin position="376"/>
        <end position="446"/>
    </location>
</feature>
<evidence type="ECO:0000313" key="4">
    <source>
        <dbReference type="Proteomes" id="UP000189580"/>
    </source>
</evidence>
<keyword evidence="1" id="KW-0175">Coiled coil</keyword>
<gene>
    <name evidence="3" type="ORF">AWJ20_3680</name>
</gene>
<dbReference type="RefSeq" id="XP_018738506.1">
    <property type="nucleotide sequence ID" value="XM_018880714.1"/>
</dbReference>
<sequence length="446" mass="52011">MQFSVFEPQYYRRPQYSYEDIVSYLAQQEYENQLAEEYRRRQIIAAQEEAKRQRYLEYLRAQEERRIAEEQRRRALVEAQYQHELALRKKRLQQEKARQQALRQYYEEQQRERERKAAQLYYQQQPAFSFVTPFWNHPQYQEESTDEDVEDPDVSVPSDDYEDLYSRAAKCSTSCVPSPANDLPNAKPTENVKKPVSSDSMDIDDFVSNIFTHFLGRGEPANAAENTTEFESKESLQNQEQASEKQQGEQSNKADSDESEPVLEVSEEERASTIKAKLNEISSKLSTAVETYERLFNSETSDNEPDHPDNAKAYLSRIKILQKTQMQLEKLYTELDGIRQVPKDLKKLKHDLTSKSVTVADKVDDLIRVLEEHRTELLEKELRESEEGSSGSDTESASDISDTDHEEQLSDSSETSQPKREQEERQPKAKKIRRVVIETVPDDDSF</sequence>
<feature type="coiled-coil region" evidence="1">
    <location>
        <begin position="45"/>
        <end position="112"/>
    </location>
</feature>
<reference evidence="3 4" key="1">
    <citation type="submission" date="2016-02" db="EMBL/GenBank/DDBJ databases">
        <title>Complete genome sequence and transcriptome regulation of the pentose utilising yeast Sugiyamaella lignohabitans.</title>
        <authorList>
            <person name="Bellasio M."/>
            <person name="Peymann A."/>
            <person name="Valli M."/>
            <person name="Sipitzky M."/>
            <person name="Graf A."/>
            <person name="Sauer M."/>
            <person name="Marx H."/>
            <person name="Mattanovich D."/>
        </authorList>
    </citation>
    <scope>NUCLEOTIDE SEQUENCE [LARGE SCALE GENOMIC DNA]</scope>
    <source>
        <strain evidence="3 4">CBS 10342</strain>
    </source>
</reference>
<feature type="compositionally biased region" description="Polar residues" evidence="2">
    <location>
        <begin position="224"/>
        <end position="241"/>
    </location>
</feature>
<dbReference type="GeneID" id="30035728"/>
<keyword evidence="4" id="KW-1185">Reference proteome</keyword>
<feature type="compositionally biased region" description="Acidic residues" evidence="2">
    <location>
        <begin position="257"/>
        <end position="267"/>
    </location>
</feature>
<dbReference type="OrthoDB" id="4094746at2759"/>
<feature type="region of interest" description="Disordered" evidence="2">
    <location>
        <begin position="224"/>
        <end position="268"/>
    </location>
</feature>
<protein>
    <submittedName>
        <fullName evidence="3">Uncharacterized protein</fullName>
    </submittedName>
</protein>
<feature type="compositionally biased region" description="Basic and acidic residues" evidence="2">
    <location>
        <begin position="242"/>
        <end position="256"/>
    </location>
</feature>
<accession>A0A170R008</accession>
<dbReference type="EMBL" id="CP014503">
    <property type="protein sequence ID" value="ANB16029.1"/>
    <property type="molecule type" value="Genomic_DNA"/>
</dbReference>
<evidence type="ECO:0000256" key="2">
    <source>
        <dbReference type="SAM" id="MobiDB-lite"/>
    </source>
</evidence>
<organism evidence="3 4">
    <name type="scientific">Sugiyamaella lignohabitans</name>
    <dbReference type="NCBI Taxonomy" id="796027"/>
    <lineage>
        <taxon>Eukaryota</taxon>
        <taxon>Fungi</taxon>
        <taxon>Dikarya</taxon>
        <taxon>Ascomycota</taxon>
        <taxon>Saccharomycotina</taxon>
        <taxon>Dipodascomycetes</taxon>
        <taxon>Dipodascales</taxon>
        <taxon>Trichomonascaceae</taxon>
        <taxon>Sugiyamaella</taxon>
    </lineage>
</organism>
<feature type="region of interest" description="Disordered" evidence="2">
    <location>
        <begin position="140"/>
        <end position="160"/>
    </location>
</feature>
<feature type="compositionally biased region" description="Basic and acidic residues" evidence="2">
    <location>
        <begin position="376"/>
        <end position="386"/>
    </location>
</feature>